<gene>
    <name evidence="1" type="ORF">VR44_17780</name>
</gene>
<evidence type="ECO:0000313" key="2">
    <source>
        <dbReference type="Proteomes" id="UP000033551"/>
    </source>
</evidence>
<dbReference type="InterPro" id="IPR038718">
    <property type="entry name" value="SNF2-like_sf"/>
</dbReference>
<dbReference type="AlphaFoldDB" id="A0A0F4JD18"/>
<dbReference type="EMBL" id="JZWV01000479">
    <property type="protein sequence ID" value="KJY31628.1"/>
    <property type="molecule type" value="Genomic_DNA"/>
</dbReference>
<comment type="caution">
    <text evidence="1">The sequence shown here is derived from an EMBL/GenBank/DDBJ whole genome shotgun (WGS) entry which is preliminary data.</text>
</comment>
<sequence>MAVRAVCAAAGQTPQKILVVTRLPMVPAWRAAIDRFATSRHRWVVINPERLWRLLRHPDADLHRMPTDGAAKLVAYEGVPRVDWDTVIVDECHMLANFESRRTRTLQRLLARSDGGHAFAMWASATPFSEPEVSAYLARLIAHAAGVQAPAEGADYRLWLKELGMRLNNDRRGRWYHRFNRADVSRLRALLYESGVGSAATASDLDLPEQERDVVPIQLSEPDRVRYERAWEEFRRSEGLAVFSDLDPGSYRVEALRKVQKASLVKAPYVADIVVKQVRQGRQVVVPMWFVKSIEEVAV</sequence>
<reference evidence="1 2" key="1">
    <citation type="submission" date="2015-02" db="EMBL/GenBank/DDBJ databases">
        <authorList>
            <person name="Ju K.-S."/>
            <person name="Doroghazi J.R."/>
            <person name="Metcalf W."/>
        </authorList>
    </citation>
    <scope>NUCLEOTIDE SEQUENCE [LARGE SCALE GENOMIC DNA]</scope>
    <source>
        <strain evidence="1 2">NRRL ISP-5550</strain>
    </source>
</reference>
<organism evidence="1 2">
    <name type="scientific">Streptomyces katrae</name>
    <dbReference type="NCBI Taxonomy" id="68223"/>
    <lineage>
        <taxon>Bacteria</taxon>
        <taxon>Bacillati</taxon>
        <taxon>Actinomycetota</taxon>
        <taxon>Actinomycetes</taxon>
        <taxon>Kitasatosporales</taxon>
        <taxon>Streptomycetaceae</taxon>
        <taxon>Streptomyces</taxon>
    </lineage>
</organism>
<accession>A0A0F4JD18</accession>
<dbReference type="SUPFAM" id="SSF52540">
    <property type="entry name" value="P-loop containing nucleoside triphosphate hydrolases"/>
    <property type="match status" value="1"/>
</dbReference>
<dbReference type="Gene3D" id="3.40.50.10810">
    <property type="entry name" value="Tandem AAA-ATPase domain"/>
    <property type="match status" value="1"/>
</dbReference>
<protein>
    <submittedName>
        <fullName evidence="1">Uncharacterized protein</fullName>
    </submittedName>
</protein>
<keyword evidence="2" id="KW-1185">Reference proteome</keyword>
<dbReference type="InterPro" id="IPR027417">
    <property type="entry name" value="P-loop_NTPase"/>
</dbReference>
<proteinExistence type="predicted"/>
<dbReference type="Proteomes" id="UP000033551">
    <property type="component" value="Unassembled WGS sequence"/>
</dbReference>
<dbReference type="PATRIC" id="fig|68223.7.peg.8053"/>
<name>A0A0F4JD18_9ACTN</name>
<evidence type="ECO:0000313" key="1">
    <source>
        <dbReference type="EMBL" id="KJY31628.1"/>
    </source>
</evidence>